<organism evidence="1">
    <name type="scientific">uncultured Solirubrobacteraceae bacterium</name>
    <dbReference type="NCBI Taxonomy" id="1162706"/>
    <lineage>
        <taxon>Bacteria</taxon>
        <taxon>Bacillati</taxon>
        <taxon>Actinomycetota</taxon>
        <taxon>Thermoleophilia</taxon>
        <taxon>Solirubrobacterales</taxon>
        <taxon>Solirubrobacteraceae</taxon>
        <taxon>environmental samples</taxon>
    </lineage>
</organism>
<dbReference type="EMBL" id="CADCVR010000015">
    <property type="protein sequence ID" value="CAA9476662.1"/>
    <property type="molecule type" value="Genomic_DNA"/>
</dbReference>
<evidence type="ECO:0000313" key="1">
    <source>
        <dbReference type="EMBL" id="CAA9476662.1"/>
    </source>
</evidence>
<name>A0A6J4RSL3_9ACTN</name>
<gene>
    <name evidence="1" type="ORF">AVDCRST_MAG53-359</name>
</gene>
<proteinExistence type="predicted"/>
<reference evidence="1" key="1">
    <citation type="submission" date="2020-02" db="EMBL/GenBank/DDBJ databases">
        <authorList>
            <person name="Meier V. D."/>
        </authorList>
    </citation>
    <scope>NUCLEOTIDE SEQUENCE</scope>
    <source>
        <strain evidence="1">AVDCRST_MAG53</strain>
    </source>
</reference>
<dbReference type="AlphaFoldDB" id="A0A6J4RSL3"/>
<protein>
    <submittedName>
        <fullName evidence="1">Uncharacterized protein</fullName>
    </submittedName>
</protein>
<sequence length="89" mass="9035">MTFLAGCSTGVACVGVGGGRQRGPVLCRACHIARPKRDDGQDVAAAERLLTLPSASCHQDGSSCSASLSFRTTAAAESAVSTRPGDQRA</sequence>
<accession>A0A6J4RSL3</accession>